<evidence type="ECO:0000313" key="1">
    <source>
        <dbReference type="EMBL" id="CAG8523223.1"/>
    </source>
</evidence>
<proteinExistence type="predicted"/>
<organism evidence="1 2">
    <name type="scientific">Diversispora eburnea</name>
    <dbReference type="NCBI Taxonomy" id="1213867"/>
    <lineage>
        <taxon>Eukaryota</taxon>
        <taxon>Fungi</taxon>
        <taxon>Fungi incertae sedis</taxon>
        <taxon>Mucoromycota</taxon>
        <taxon>Glomeromycotina</taxon>
        <taxon>Glomeromycetes</taxon>
        <taxon>Diversisporales</taxon>
        <taxon>Diversisporaceae</taxon>
        <taxon>Diversispora</taxon>
    </lineage>
</organism>
<dbReference type="Proteomes" id="UP000789706">
    <property type="component" value="Unassembled WGS sequence"/>
</dbReference>
<protein>
    <submittedName>
        <fullName evidence="1">3012_t:CDS:1</fullName>
    </submittedName>
</protein>
<reference evidence="1" key="1">
    <citation type="submission" date="2021-06" db="EMBL/GenBank/DDBJ databases">
        <authorList>
            <person name="Kallberg Y."/>
            <person name="Tangrot J."/>
            <person name="Rosling A."/>
        </authorList>
    </citation>
    <scope>NUCLEOTIDE SEQUENCE</scope>
    <source>
        <strain evidence="1">AZ414A</strain>
    </source>
</reference>
<dbReference type="EMBL" id="CAJVPK010000534">
    <property type="protein sequence ID" value="CAG8523223.1"/>
    <property type="molecule type" value="Genomic_DNA"/>
</dbReference>
<name>A0A9N9FBU9_9GLOM</name>
<dbReference type="OrthoDB" id="2441519at2759"/>
<comment type="caution">
    <text evidence="1">The sequence shown here is derived from an EMBL/GenBank/DDBJ whole genome shotgun (WGS) entry which is preliminary data.</text>
</comment>
<sequence>MISPIAFDKEKVFHVYERDVLDSYLDEPKVWYIVDDKEPKKVEAKTILVCSPRKNHYRNFDKYIGTTIRYMPVWSAEEIETSKEPSQQKLLNEAITKSSNSKIFNFVGEIDSDDDLHRLIHIHTNIPNEENEECIKTFYIDKIIKFASDYVARQVMDKLESKYKQDLKNFVATSDSINECSTLRGFMFEEIAHRIFTKGRDI</sequence>
<keyword evidence="2" id="KW-1185">Reference proteome</keyword>
<evidence type="ECO:0000313" key="2">
    <source>
        <dbReference type="Proteomes" id="UP000789706"/>
    </source>
</evidence>
<dbReference type="PANTHER" id="PTHR33129:SF1">
    <property type="entry name" value="ATP-BINDING PROTEIN"/>
    <property type="match status" value="1"/>
</dbReference>
<dbReference type="PANTHER" id="PTHR33129">
    <property type="entry name" value="PROTEIN KINASE DOMAIN-CONTAINING PROTEIN-RELATED"/>
    <property type="match status" value="1"/>
</dbReference>
<dbReference type="InterPro" id="IPR052980">
    <property type="entry name" value="Crinkler_effector"/>
</dbReference>
<gene>
    <name evidence="1" type="ORF">DEBURN_LOCUS5770</name>
</gene>
<accession>A0A9N9FBU9</accession>
<dbReference type="AlphaFoldDB" id="A0A9N9FBU9"/>